<dbReference type="Gene3D" id="3.40.50.300">
    <property type="entry name" value="P-loop containing nucleotide triphosphate hydrolases"/>
    <property type="match status" value="1"/>
</dbReference>
<keyword evidence="1" id="KW-0547">Nucleotide-binding</keyword>
<reference evidence="6" key="1">
    <citation type="journal article" date="2019" name="Int. J. Syst. Evol. Microbiol.">
        <title>The Global Catalogue of Microorganisms (GCM) 10K type strain sequencing project: providing services to taxonomists for standard genome sequencing and annotation.</title>
        <authorList>
            <consortium name="The Broad Institute Genomics Platform"/>
            <consortium name="The Broad Institute Genome Sequencing Center for Infectious Disease"/>
            <person name="Wu L."/>
            <person name="Ma J."/>
        </authorList>
    </citation>
    <scope>NUCLEOTIDE SEQUENCE [LARGE SCALE GENOMIC DNA]</scope>
    <source>
        <strain evidence="6">JCM 17214</strain>
    </source>
</reference>
<dbReference type="SMART" id="SM00382">
    <property type="entry name" value="AAA"/>
    <property type="match status" value="1"/>
</dbReference>
<evidence type="ECO:0000313" key="6">
    <source>
        <dbReference type="Proteomes" id="UP001499909"/>
    </source>
</evidence>
<protein>
    <recommendedName>
        <fullName evidence="4">Sigma-54 factor interaction domain-containing protein</fullName>
    </recommendedName>
</protein>
<feature type="domain" description="Sigma-54 factor interaction" evidence="4">
    <location>
        <begin position="131"/>
        <end position="357"/>
    </location>
</feature>
<dbReference type="InterPro" id="IPR003593">
    <property type="entry name" value="AAA+_ATPase"/>
</dbReference>
<dbReference type="CDD" id="cd00009">
    <property type="entry name" value="AAA"/>
    <property type="match status" value="1"/>
</dbReference>
<gene>
    <name evidence="5" type="ORF">GCM10022406_32720</name>
</gene>
<accession>A0ABP7NJ80</accession>
<dbReference type="InterPro" id="IPR025662">
    <property type="entry name" value="Sigma_54_int_dom_ATP-bd_1"/>
</dbReference>
<dbReference type="PROSITE" id="PS00676">
    <property type="entry name" value="SIGMA54_INTERACT_2"/>
    <property type="match status" value="1"/>
</dbReference>
<keyword evidence="3" id="KW-0238">DNA-binding</keyword>
<dbReference type="SUPFAM" id="SSF52540">
    <property type="entry name" value="P-loop containing nucleoside triphosphate hydrolases"/>
    <property type="match status" value="1"/>
</dbReference>
<dbReference type="InterPro" id="IPR002078">
    <property type="entry name" value="Sigma_54_int"/>
</dbReference>
<dbReference type="PANTHER" id="PTHR32071">
    <property type="entry name" value="TRANSCRIPTIONAL REGULATORY PROTEIN"/>
    <property type="match status" value="1"/>
</dbReference>
<dbReference type="PANTHER" id="PTHR32071:SF117">
    <property type="entry name" value="PTS-DEPENDENT DIHYDROXYACETONE KINASE OPERON REGULATORY PROTEIN-RELATED"/>
    <property type="match status" value="1"/>
</dbReference>
<sequence>MAEFTLWFKPFSGQHARLLEIFTTLEGAGFELAAVHLGDTPEGAGLIFLDHEASLPDLQETLEAYTLYADTKIIAVALGPLPTTSTWALLRSGVAEVFSWFEVEKPVQIIRSRLQYWQCLETKVAYLQQRLVGQSRCWQHTLRQVVDMALSNCQVLIMGESGTGKELVAQEIHTLDPRPDKRDCVVVDCTNLIPGLSGSELFGHEKGAFTNAISTRDGALALAHEGTLFLDELGELPLPLQAELLRALQEGTYKRVGSNTWRRASFRLVSATNRDLLAEVHKGTFRQDLYYRISGWTCRLPPLRERKEDIVVLAEHFFTHQHHIRQPVDRQVYDFLLLRDYPGNVRELQQLINRIASKHLGEGPITIGDIPRSDWPDFARLGDAPDSSDLETGVKNLLYQGLGLKEIKDQVTEIAKKVAIRHENGNLKMAAHRLGCSERILQMHRRAEPEPVLLKA</sequence>
<dbReference type="EMBL" id="BAABDH010000104">
    <property type="protein sequence ID" value="GAA3948335.1"/>
    <property type="molecule type" value="Genomic_DNA"/>
</dbReference>
<dbReference type="PROSITE" id="PS50045">
    <property type="entry name" value="SIGMA54_INTERACT_4"/>
    <property type="match status" value="1"/>
</dbReference>
<keyword evidence="6" id="KW-1185">Reference proteome</keyword>
<dbReference type="InterPro" id="IPR058031">
    <property type="entry name" value="AAA_lid_NorR"/>
</dbReference>
<dbReference type="Pfam" id="PF25601">
    <property type="entry name" value="AAA_lid_14"/>
    <property type="match status" value="1"/>
</dbReference>
<dbReference type="InterPro" id="IPR025943">
    <property type="entry name" value="Sigma_54_int_dom_ATP-bd_2"/>
</dbReference>
<evidence type="ECO:0000259" key="4">
    <source>
        <dbReference type="PROSITE" id="PS50045"/>
    </source>
</evidence>
<name>A0ABP7NJ80_9BACT</name>
<dbReference type="RefSeq" id="WP_345116372.1">
    <property type="nucleotide sequence ID" value="NZ_BAABDH010000104.1"/>
</dbReference>
<proteinExistence type="predicted"/>
<evidence type="ECO:0000313" key="5">
    <source>
        <dbReference type="EMBL" id="GAA3948335.1"/>
    </source>
</evidence>
<dbReference type="Proteomes" id="UP001499909">
    <property type="component" value="Unassembled WGS sequence"/>
</dbReference>
<dbReference type="PROSITE" id="PS00675">
    <property type="entry name" value="SIGMA54_INTERACT_1"/>
    <property type="match status" value="1"/>
</dbReference>
<organism evidence="5 6">
    <name type="scientific">Hymenobacter algoricola</name>
    <dbReference type="NCBI Taxonomy" id="486267"/>
    <lineage>
        <taxon>Bacteria</taxon>
        <taxon>Pseudomonadati</taxon>
        <taxon>Bacteroidota</taxon>
        <taxon>Cytophagia</taxon>
        <taxon>Cytophagales</taxon>
        <taxon>Hymenobacteraceae</taxon>
        <taxon>Hymenobacter</taxon>
    </lineage>
</organism>
<keyword evidence="2" id="KW-0067">ATP-binding</keyword>
<evidence type="ECO:0000256" key="2">
    <source>
        <dbReference type="ARBA" id="ARBA00022840"/>
    </source>
</evidence>
<dbReference type="InterPro" id="IPR027417">
    <property type="entry name" value="P-loop_NTPase"/>
</dbReference>
<evidence type="ECO:0000256" key="1">
    <source>
        <dbReference type="ARBA" id="ARBA00022741"/>
    </source>
</evidence>
<dbReference type="Pfam" id="PF00158">
    <property type="entry name" value="Sigma54_activat"/>
    <property type="match status" value="1"/>
</dbReference>
<evidence type="ECO:0000256" key="3">
    <source>
        <dbReference type="ARBA" id="ARBA00023125"/>
    </source>
</evidence>
<dbReference type="Gene3D" id="1.10.8.60">
    <property type="match status" value="1"/>
</dbReference>
<comment type="caution">
    <text evidence="5">The sequence shown here is derived from an EMBL/GenBank/DDBJ whole genome shotgun (WGS) entry which is preliminary data.</text>
</comment>